<comment type="subcellular location">
    <subcellularLocation>
        <location evidence="3">Secreted</location>
    </subcellularLocation>
    <subcellularLocation>
        <location evidence="3">Bacterial flagellum</location>
    </subcellularLocation>
</comment>
<dbReference type="EMBL" id="VRLW01000001">
    <property type="protein sequence ID" value="KAA1259749.1"/>
    <property type="molecule type" value="Genomic_DNA"/>
</dbReference>
<dbReference type="PANTHER" id="PTHR42792">
    <property type="entry name" value="FLAGELLIN"/>
    <property type="match status" value="1"/>
</dbReference>
<feature type="domain" description="Flagellin C-terminal" evidence="5">
    <location>
        <begin position="593"/>
        <end position="678"/>
    </location>
</feature>
<evidence type="ECO:0000313" key="6">
    <source>
        <dbReference type="EMBL" id="KAA1259749.1"/>
    </source>
</evidence>
<dbReference type="InterPro" id="IPR042187">
    <property type="entry name" value="Flagellin_C_sub2"/>
</dbReference>
<keyword evidence="6" id="KW-0966">Cell projection</keyword>
<dbReference type="PANTHER" id="PTHR42792:SF2">
    <property type="entry name" value="FLAGELLIN"/>
    <property type="match status" value="1"/>
</dbReference>
<dbReference type="InterPro" id="IPR001492">
    <property type="entry name" value="Flagellin"/>
</dbReference>
<gene>
    <name evidence="6" type="primary">fliC_1</name>
    <name evidence="6" type="ORF">LF1_22860</name>
</gene>
<comment type="similarity">
    <text evidence="1 3">Belongs to the bacterial flagellin family.</text>
</comment>
<dbReference type="Proteomes" id="UP000322699">
    <property type="component" value="Unassembled WGS sequence"/>
</dbReference>
<evidence type="ECO:0000256" key="2">
    <source>
        <dbReference type="ARBA" id="ARBA00023143"/>
    </source>
</evidence>
<dbReference type="AlphaFoldDB" id="A0A5B1CJ41"/>
<keyword evidence="3" id="KW-0964">Secreted</keyword>
<dbReference type="InterPro" id="IPR001029">
    <property type="entry name" value="Flagellin_N"/>
</dbReference>
<evidence type="ECO:0000259" key="4">
    <source>
        <dbReference type="Pfam" id="PF00669"/>
    </source>
</evidence>
<dbReference type="InterPro" id="IPR046358">
    <property type="entry name" value="Flagellin_C"/>
</dbReference>
<dbReference type="PRINTS" id="PR00207">
    <property type="entry name" value="FLAGELLIN"/>
</dbReference>
<keyword evidence="2 3" id="KW-0975">Bacterial flagellum</keyword>
<organism evidence="6 7">
    <name type="scientific">Rubripirellula obstinata</name>
    <dbReference type="NCBI Taxonomy" id="406547"/>
    <lineage>
        <taxon>Bacteria</taxon>
        <taxon>Pseudomonadati</taxon>
        <taxon>Planctomycetota</taxon>
        <taxon>Planctomycetia</taxon>
        <taxon>Pirellulales</taxon>
        <taxon>Pirellulaceae</taxon>
        <taxon>Rubripirellula</taxon>
    </lineage>
</organism>
<protein>
    <recommendedName>
        <fullName evidence="3">Flagellin</fullName>
    </recommendedName>
</protein>
<keyword evidence="6" id="KW-0969">Cilium</keyword>
<sequence>MTRINTNVSSLVAQNRLASSNKDLNSALTRLSTGLRINNGSDDPAGLIASEALRSEITGLGKAITNTQRAGQIISTADSALGQVGNLLNDVRGLVAEAANSGALSDEEIAANQLQLDSSLEAINRIAQTTTFQGRKLLDGSLDYNSTASSVGSLEDVDISKAKLGTASSIDVSVDIKSAAEKGSISVGADAFNVATTDAVGTSEVATKTLSFDVGSETITVRGGADLASFALTQNDGLDGAAAASGTSTATAIEIEFDGDSNTSTVADVLTALNGIEGIVATSSGDSSTNVAAAVTTVNATDGENVGIEVTAANEEAVTINYTQGTDADVVATFDATANTLNVALGTTSSNNTLSNIKAQIDGETGVNSRLLDAAGEALTGFDDLTVSGTALPADVTAENVKAGLKDSLVFQLNGTNGAETFNFGAGTTQAQIKAAVNLVSDATGVVADDADGLSFTSDSYGSDALVNVEVISEGDDGTFGAALSSTRAKGTDIKASINGVEASGSGNSFSINTSSLALNMTVSDGSTTDFSFQISGGGATFQLGPGVSSQQQASLGIGSVSTGKLGGASGRLYELGTGQAKSLTNDVSGAAKIIDEVIGKVTALRGRLGAFQSTTLESNLASLGESRTNLQEAESSIRDADFAQESANLTRAQILVQSGTNVLSLANQNPQNALALLG</sequence>
<accession>A0A5B1CJ41</accession>
<dbReference type="OrthoDB" id="9796789at2"/>
<dbReference type="Pfam" id="PF00700">
    <property type="entry name" value="Flagellin_C"/>
    <property type="match status" value="1"/>
</dbReference>
<keyword evidence="7" id="KW-1185">Reference proteome</keyword>
<reference evidence="6 7" key="1">
    <citation type="submission" date="2019-08" db="EMBL/GenBank/DDBJ databases">
        <title>Deep-cultivation of Planctomycetes and their phenomic and genomic characterization uncovers novel biology.</title>
        <authorList>
            <person name="Wiegand S."/>
            <person name="Jogler M."/>
            <person name="Boedeker C."/>
            <person name="Pinto D."/>
            <person name="Vollmers J."/>
            <person name="Rivas-Marin E."/>
            <person name="Kohn T."/>
            <person name="Peeters S.H."/>
            <person name="Heuer A."/>
            <person name="Rast P."/>
            <person name="Oberbeckmann S."/>
            <person name="Bunk B."/>
            <person name="Jeske O."/>
            <person name="Meyerdierks A."/>
            <person name="Storesund J.E."/>
            <person name="Kallscheuer N."/>
            <person name="Luecker S."/>
            <person name="Lage O.M."/>
            <person name="Pohl T."/>
            <person name="Merkel B.J."/>
            <person name="Hornburger P."/>
            <person name="Mueller R.-W."/>
            <person name="Bruemmer F."/>
            <person name="Labrenz M."/>
            <person name="Spormann A.M."/>
            <person name="Op Den Camp H."/>
            <person name="Overmann J."/>
            <person name="Amann R."/>
            <person name="Jetten M.S.M."/>
            <person name="Mascher T."/>
            <person name="Medema M.H."/>
            <person name="Devos D.P."/>
            <person name="Kaster A.-K."/>
            <person name="Ovreas L."/>
            <person name="Rohde M."/>
            <person name="Galperin M.Y."/>
            <person name="Jogler C."/>
        </authorList>
    </citation>
    <scope>NUCLEOTIDE SEQUENCE [LARGE SCALE GENOMIC DNA]</scope>
    <source>
        <strain evidence="6 7">LF1</strain>
    </source>
</reference>
<evidence type="ECO:0000313" key="7">
    <source>
        <dbReference type="Proteomes" id="UP000322699"/>
    </source>
</evidence>
<comment type="function">
    <text evidence="3">Flagellin is the subunit protein which polymerizes to form the filaments of bacterial flagella.</text>
</comment>
<proteinExistence type="inferred from homology"/>
<dbReference type="Gene3D" id="1.20.1330.10">
    <property type="entry name" value="f41 fragment of flagellin, N-terminal domain"/>
    <property type="match status" value="2"/>
</dbReference>
<dbReference type="GO" id="GO:0005576">
    <property type="term" value="C:extracellular region"/>
    <property type="evidence" value="ECO:0007669"/>
    <property type="project" value="UniProtKB-SubCell"/>
</dbReference>
<dbReference type="RefSeq" id="WP_068258261.1">
    <property type="nucleotide sequence ID" value="NZ_LWSK01000004.1"/>
</dbReference>
<feature type="domain" description="Flagellin N-terminal" evidence="4">
    <location>
        <begin position="4"/>
        <end position="141"/>
    </location>
</feature>
<evidence type="ECO:0000256" key="1">
    <source>
        <dbReference type="ARBA" id="ARBA00005709"/>
    </source>
</evidence>
<dbReference type="Pfam" id="PF00669">
    <property type="entry name" value="Flagellin_N"/>
    <property type="match status" value="1"/>
</dbReference>
<comment type="caution">
    <text evidence="6">The sequence shown here is derived from an EMBL/GenBank/DDBJ whole genome shotgun (WGS) entry which is preliminary data.</text>
</comment>
<dbReference type="SUPFAM" id="SSF64518">
    <property type="entry name" value="Phase 1 flagellin"/>
    <property type="match status" value="1"/>
</dbReference>
<name>A0A5B1CJ41_9BACT</name>
<keyword evidence="6" id="KW-0282">Flagellum</keyword>
<dbReference type="GO" id="GO:0005198">
    <property type="term" value="F:structural molecule activity"/>
    <property type="evidence" value="ECO:0007669"/>
    <property type="project" value="UniProtKB-UniRule"/>
</dbReference>
<dbReference type="Gene3D" id="6.10.10.10">
    <property type="entry name" value="Flagellar export chaperone, C-terminal domain"/>
    <property type="match status" value="1"/>
</dbReference>
<evidence type="ECO:0000259" key="5">
    <source>
        <dbReference type="Pfam" id="PF00700"/>
    </source>
</evidence>
<dbReference type="GO" id="GO:0009288">
    <property type="term" value="C:bacterial-type flagellum"/>
    <property type="evidence" value="ECO:0007669"/>
    <property type="project" value="UniProtKB-SubCell"/>
</dbReference>
<evidence type="ECO:0000256" key="3">
    <source>
        <dbReference type="RuleBase" id="RU362073"/>
    </source>
</evidence>